<dbReference type="Pfam" id="PF26327">
    <property type="entry name" value="LpqS"/>
    <property type="match status" value="1"/>
</dbReference>
<keyword evidence="1" id="KW-0812">Transmembrane</keyword>
<keyword evidence="3" id="KW-1185">Reference proteome</keyword>
<keyword evidence="1" id="KW-1133">Transmembrane helix</keyword>
<evidence type="ECO:0000313" key="3">
    <source>
        <dbReference type="Proteomes" id="UP000465306"/>
    </source>
</evidence>
<dbReference type="Proteomes" id="UP000465306">
    <property type="component" value="Unassembled WGS sequence"/>
</dbReference>
<protein>
    <recommendedName>
        <fullName evidence="4">Lipoprotein LpqS</fullName>
    </recommendedName>
</protein>
<dbReference type="InterPro" id="IPR058714">
    <property type="entry name" value="LpqS"/>
</dbReference>
<name>A0ABQ1BFP7_9MYCO</name>
<proteinExistence type="predicted"/>
<comment type="caution">
    <text evidence="2">The sequence shown here is derived from an EMBL/GenBank/DDBJ whole genome shotgun (WGS) entry which is preliminary data.</text>
</comment>
<evidence type="ECO:0000313" key="2">
    <source>
        <dbReference type="EMBL" id="GFG62551.1"/>
    </source>
</evidence>
<sequence>MRWGGATATPRLRVVVAVMAAVWLAGWLLVIGAHHVTGHSDSPVQQPAQASLMSSHGGFAATMELPHFDKGSSAHPERLMTAVMPRSATALDALVVLGVAVAVALGGWLAGLGVPAGRGPPRGPAVYLTGQDVLTRFCLSRR</sequence>
<accession>A0ABQ1BFP7</accession>
<dbReference type="RefSeq" id="WP_139822970.1">
    <property type="nucleotide sequence ID" value="NZ_BLKU01000001.1"/>
</dbReference>
<keyword evidence="1" id="KW-0472">Membrane</keyword>
<evidence type="ECO:0008006" key="4">
    <source>
        <dbReference type="Google" id="ProtNLM"/>
    </source>
</evidence>
<reference evidence="2 3" key="1">
    <citation type="journal article" date="2019" name="Emerg. Microbes Infect.">
        <title>Comprehensive subspecies identification of 175 nontuberculous mycobacteria species based on 7547 genomic profiles.</title>
        <authorList>
            <person name="Matsumoto Y."/>
            <person name="Kinjo T."/>
            <person name="Motooka D."/>
            <person name="Nabeya D."/>
            <person name="Jung N."/>
            <person name="Uechi K."/>
            <person name="Horii T."/>
            <person name="Iida T."/>
            <person name="Fujita J."/>
            <person name="Nakamura S."/>
        </authorList>
    </citation>
    <scope>NUCLEOTIDE SEQUENCE [LARGE SCALE GENOMIC DNA]</scope>
    <source>
        <strain evidence="2 3">JCM 13573</strain>
    </source>
</reference>
<evidence type="ECO:0000256" key="1">
    <source>
        <dbReference type="SAM" id="Phobius"/>
    </source>
</evidence>
<feature type="transmembrane region" description="Helical" evidence="1">
    <location>
        <begin position="12"/>
        <end position="33"/>
    </location>
</feature>
<feature type="transmembrane region" description="Helical" evidence="1">
    <location>
        <begin position="93"/>
        <end position="114"/>
    </location>
</feature>
<dbReference type="EMBL" id="BLKU01000001">
    <property type="protein sequence ID" value="GFG62551.1"/>
    <property type="molecule type" value="Genomic_DNA"/>
</dbReference>
<gene>
    <name evidence="2" type="ORF">MKUB_00410</name>
</gene>
<organism evidence="2 3">
    <name type="scientific">Mycobacterium kubicae</name>
    <dbReference type="NCBI Taxonomy" id="120959"/>
    <lineage>
        <taxon>Bacteria</taxon>
        <taxon>Bacillati</taxon>
        <taxon>Actinomycetota</taxon>
        <taxon>Actinomycetes</taxon>
        <taxon>Mycobacteriales</taxon>
        <taxon>Mycobacteriaceae</taxon>
        <taxon>Mycobacterium</taxon>
        <taxon>Mycobacterium simiae complex</taxon>
    </lineage>
</organism>